<proteinExistence type="predicted"/>
<reference evidence="1 2" key="1">
    <citation type="journal article" date="2019" name="Nat. Ecol. Evol.">
        <title>Megaphylogeny resolves global patterns of mushroom evolution.</title>
        <authorList>
            <person name="Varga T."/>
            <person name="Krizsan K."/>
            <person name="Foldi C."/>
            <person name="Dima B."/>
            <person name="Sanchez-Garcia M."/>
            <person name="Sanchez-Ramirez S."/>
            <person name="Szollosi G.J."/>
            <person name="Szarkandi J.G."/>
            <person name="Papp V."/>
            <person name="Albert L."/>
            <person name="Andreopoulos W."/>
            <person name="Angelini C."/>
            <person name="Antonin V."/>
            <person name="Barry K.W."/>
            <person name="Bougher N.L."/>
            <person name="Buchanan P."/>
            <person name="Buyck B."/>
            <person name="Bense V."/>
            <person name="Catcheside P."/>
            <person name="Chovatia M."/>
            <person name="Cooper J."/>
            <person name="Damon W."/>
            <person name="Desjardin D."/>
            <person name="Finy P."/>
            <person name="Geml J."/>
            <person name="Haridas S."/>
            <person name="Hughes K."/>
            <person name="Justo A."/>
            <person name="Karasinski D."/>
            <person name="Kautmanova I."/>
            <person name="Kiss B."/>
            <person name="Kocsube S."/>
            <person name="Kotiranta H."/>
            <person name="LaButti K.M."/>
            <person name="Lechner B.E."/>
            <person name="Liimatainen K."/>
            <person name="Lipzen A."/>
            <person name="Lukacs Z."/>
            <person name="Mihaltcheva S."/>
            <person name="Morgado L.N."/>
            <person name="Niskanen T."/>
            <person name="Noordeloos M.E."/>
            <person name="Ohm R.A."/>
            <person name="Ortiz-Santana B."/>
            <person name="Ovrebo C."/>
            <person name="Racz N."/>
            <person name="Riley R."/>
            <person name="Savchenko A."/>
            <person name="Shiryaev A."/>
            <person name="Soop K."/>
            <person name="Spirin V."/>
            <person name="Szebenyi C."/>
            <person name="Tomsovsky M."/>
            <person name="Tulloss R.E."/>
            <person name="Uehling J."/>
            <person name="Grigoriev I.V."/>
            <person name="Vagvolgyi C."/>
            <person name="Papp T."/>
            <person name="Martin F.M."/>
            <person name="Miettinen O."/>
            <person name="Hibbett D.S."/>
            <person name="Nagy L.G."/>
        </authorList>
    </citation>
    <scope>NUCLEOTIDE SEQUENCE [LARGE SCALE GENOMIC DNA]</scope>
    <source>
        <strain evidence="1 2">CBS 962.96</strain>
    </source>
</reference>
<evidence type="ECO:0000313" key="1">
    <source>
        <dbReference type="EMBL" id="THU75855.1"/>
    </source>
</evidence>
<gene>
    <name evidence="1" type="ORF">K435DRAFT_880061</name>
</gene>
<dbReference type="Proteomes" id="UP000297245">
    <property type="component" value="Unassembled WGS sequence"/>
</dbReference>
<dbReference type="EMBL" id="ML181441">
    <property type="protein sequence ID" value="THU75855.1"/>
    <property type="molecule type" value="Genomic_DNA"/>
</dbReference>
<name>A0A4V4HAK4_DENBC</name>
<keyword evidence="2" id="KW-1185">Reference proteome</keyword>
<evidence type="ECO:0000313" key="2">
    <source>
        <dbReference type="Proteomes" id="UP000297245"/>
    </source>
</evidence>
<accession>A0A4V4HAK4</accession>
<protein>
    <submittedName>
        <fullName evidence="1">Uncharacterized protein</fullName>
    </submittedName>
</protein>
<dbReference type="AlphaFoldDB" id="A0A4V4HAK4"/>
<sequence>MTEFFSLDPGLFLPFPTSFLHPFWTNSWGTGSVCNIYYVFGPFPLKENVSLSPTSPESQFVMTTATTGSTHTAPAGEEQEMTMKKGLYYPRCQQEGIFSQRSSQTPNKLREDASSSLKKGLVIREQRRSSWNVESIKATKTRWLTEYFCEHAGHGKRTVEE</sequence>
<organism evidence="1 2">
    <name type="scientific">Dendrothele bispora (strain CBS 962.96)</name>
    <dbReference type="NCBI Taxonomy" id="1314807"/>
    <lineage>
        <taxon>Eukaryota</taxon>
        <taxon>Fungi</taxon>
        <taxon>Dikarya</taxon>
        <taxon>Basidiomycota</taxon>
        <taxon>Agaricomycotina</taxon>
        <taxon>Agaricomycetes</taxon>
        <taxon>Agaricomycetidae</taxon>
        <taxon>Agaricales</taxon>
        <taxon>Agaricales incertae sedis</taxon>
        <taxon>Dendrothele</taxon>
    </lineage>
</organism>